<gene>
    <name evidence="2" type="ORF">B0H66DRAFT_544665</name>
</gene>
<protein>
    <submittedName>
        <fullName evidence="2">Geranylgeranyl pyrophosphate synthetase</fullName>
    </submittedName>
</protein>
<organism evidence="2 3">
    <name type="scientific">Apodospora peruviana</name>
    <dbReference type="NCBI Taxonomy" id="516989"/>
    <lineage>
        <taxon>Eukaryota</taxon>
        <taxon>Fungi</taxon>
        <taxon>Dikarya</taxon>
        <taxon>Ascomycota</taxon>
        <taxon>Pezizomycotina</taxon>
        <taxon>Sordariomycetes</taxon>
        <taxon>Sordariomycetidae</taxon>
        <taxon>Sordariales</taxon>
        <taxon>Lasiosphaeriaceae</taxon>
        <taxon>Apodospora</taxon>
    </lineage>
</organism>
<dbReference type="EMBL" id="JAUEDM010000001">
    <property type="protein sequence ID" value="KAK3330702.1"/>
    <property type="molecule type" value="Genomic_DNA"/>
</dbReference>
<dbReference type="PANTHER" id="PTHR35179:SF1">
    <property type="entry name" value="INTEGRAL MEMBRANE PROTEIN"/>
    <property type="match status" value="1"/>
</dbReference>
<evidence type="ECO:0000313" key="3">
    <source>
        <dbReference type="Proteomes" id="UP001283341"/>
    </source>
</evidence>
<reference evidence="2" key="2">
    <citation type="submission" date="2023-06" db="EMBL/GenBank/DDBJ databases">
        <authorList>
            <consortium name="Lawrence Berkeley National Laboratory"/>
            <person name="Haridas S."/>
            <person name="Hensen N."/>
            <person name="Bonometti L."/>
            <person name="Westerberg I."/>
            <person name="Brannstrom I.O."/>
            <person name="Guillou S."/>
            <person name="Cros-Aarteil S."/>
            <person name="Calhoun S."/>
            <person name="Kuo A."/>
            <person name="Mondo S."/>
            <person name="Pangilinan J."/>
            <person name="Riley R."/>
            <person name="Labutti K."/>
            <person name="Andreopoulos B."/>
            <person name="Lipzen A."/>
            <person name="Chen C."/>
            <person name="Yanf M."/>
            <person name="Daum C."/>
            <person name="Ng V."/>
            <person name="Clum A."/>
            <person name="Steindorff A."/>
            <person name="Ohm R."/>
            <person name="Martin F."/>
            <person name="Silar P."/>
            <person name="Natvig D."/>
            <person name="Lalanne C."/>
            <person name="Gautier V."/>
            <person name="Ament-Velasquez S.L."/>
            <person name="Kruys A."/>
            <person name="Hutchinson M.I."/>
            <person name="Powell A.J."/>
            <person name="Barry K."/>
            <person name="Miller A.N."/>
            <person name="Grigoriev I.V."/>
            <person name="Debuchy R."/>
            <person name="Gladieux P."/>
            <person name="Thoren M.H."/>
            <person name="Johannesson H."/>
        </authorList>
    </citation>
    <scope>NUCLEOTIDE SEQUENCE</scope>
    <source>
        <strain evidence="2">CBS 118394</strain>
    </source>
</reference>
<dbReference type="Proteomes" id="UP001283341">
    <property type="component" value="Unassembled WGS sequence"/>
</dbReference>
<comment type="caution">
    <text evidence="2">The sequence shown here is derived from an EMBL/GenBank/DDBJ whole genome shotgun (WGS) entry which is preliminary data.</text>
</comment>
<reference evidence="2" key="1">
    <citation type="journal article" date="2023" name="Mol. Phylogenet. Evol.">
        <title>Genome-scale phylogeny and comparative genomics of the fungal order Sordariales.</title>
        <authorList>
            <person name="Hensen N."/>
            <person name="Bonometti L."/>
            <person name="Westerberg I."/>
            <person name="Brannstrom I.O."/>
            <person name="Guillou S."/>
            <person name="Cros-Aarteil S."/>
            <person name="Calhoun S."/>
            <person name="Haridas S."/>
            <person name="Kuo A."/>
            <person name="Mondo S."/>
            <person name="Pangilinan J."/>
            <person name="Riley R."/>
            <person name="LaButti K."/>
            <person name="Andreopoulos B."/>
            <person name="Lipzen A."/>
            <person name="Chen C."/>
            <person name="Yan M."/>
            <person name="Daum C."/>
            <person name="Ng V."/>
            <person name="Clum A."/>
            <person name="Steindorff A."/>
            <person name="Ohm R.A."/>
            <person name="Martin F."/>
            <person name="Silar P."/>
            <person name="Natvig D.O."/>
            <person name="Lalanne C."/>
            <person name="Gautier V."/>
            <person name="Ament-Velasquez S.L."/>
            <person name="Kruys A."/>
            <person name="Hutchinson M.I."/>
            <person name="Powell A.J."/>
            <person name="Barry K."/>
            <person name="Miller A.N."/>
            <person name="Grigoriev I.V."/>
            <person name="Debuchy R."/>
            <person name="Gladieux P."/>
            <person name="Hiltunen Thoren M."/>
            <person name="Johannesson H."/>
        </authorList>
    </citation>
    <scope>NUCLEOTIDE SEQUENCE</scope>
    <source>
        <strain evidence="2">CBS 118394</strain>
    </source>
</reference>
<name>A0AAE0ITJ3_9PEZI</name>
<evidence type="ECO:0000256" key="1">
    <source>
        <dbReference type="SAM" id="MobiDB-lite"/>
    </source>
</evidence>
<dbReference type="AlphaFoldDB" id="A0AAE0ITJ3"/>
<dbReference type="PANTHER" id="PTHR35179">
    <property type="entry name" value="PROTEIN CBG02620"/>
    <property type="match status" value="1"/>
</dbReference>
<evidence type="ECO:0000313" key="2">
    <source>
        <dbReference type="EMBL" id="KAK3330702.1"/>
    </source>
</evidence>
<proteinExistence type="predicted"/>
<feature type="region of interest" description="Disordered" evidence="1">
    <location>
        <begin position="28"/>
        <end position="56"/>
    </location>
</feature>
<sequence>MPACQHCPPGRVFTSEVALIHHQAAKHSHLLSSSTQQPGSSGGGVNTGRPPPSIPGAPLALVARNSLQRRDNWIYKGLRGRDEEPIHLIDLATLQPSATPVSGATSYELVCSYNWLSGSGAGFLVPGHAPVWQDLALPVSVPKIDNRNNRKPSRQRHSYPAWHSTKYPFEQVFQATASMSPDFRFSDVDIVTTRNSLRKLLNFCRGRSQDSFRINLSLVADKTLLIEQHDSKSMASRPFGWGHEFERTFTKFPPGLDLDRSTSHDRFLQYPLGELNCVVGFELDACYYGETEQRQEADVDAATGLLEELALEEETPLSEKRTGVMSQVMPQDTAAELKSKTKGSTKATIGTFLPQLWFGRTPWLIVGSHTEGTFFEISVTDVVAAGHFTRWETERQADLRKLVAVLGELRDAVRRRNNACCAAVYEKDVSSTQRVIKMCALANERMGVPAEVVRQFWEAEG</sequence>
<keyword evidence="3" id="KW-1185">Reference proteome</keyword>
<accession>A0AAE0ITJ3</accession>